<feature type="transmembrane region" description="Helical" evidence="2">
    <location>
        <begin position="29"/>
        <end position="53"/>
    </location>
</feature>
<protein>
    <submittedName>
        <fullName evidence="3">IncA family protein</fullName>
    </submittedName>
</protein>
<evidence type="ECO:0000313" key="4">
    <source>
        <dbReference type="Proteomes" id="UP000680625"/>
    </source>
</evidence>
<keyword evidence="2" id="KW-1133">Transmembrane helix</keyword>
<dbReference type="Proteomes" id="UP000680625">
    <property type="component" value="Chromosome"/>
</dbReference>
<keyword evidence="2" id="KW-0472">Membrane</keyword>
<feature type="coiled-coil region" evidence="1">
    <location>
        <begin position="285"/>
        <end position="495"/>
    </location>
</feature>
<dbReference type="GeneID" id="301704226"/>
<keyword evidence="1" id="KW-0175">Coiled coil</keyword>
<dbReference type="RefSeq" id="WP_213241485.1">
    <property type="nucleotide sequence ID" value="NZ_CP060791.1"/>
</dbReference>
<evidence type="ECO:0000256" key="2">
    <source>
        <dbReference type="SAM" id="Phobius"/>
    </source>
</evidence>
<reference evidence="3 4" key="1">
    <citation type="submission" date="2020-08" db="EMBL/GenBank/DDBJ databases">
        <title>Isolation and characterization of novel Chlamydia from Siamese crocodiles (Crocodylus siamensis).</title>
        <authorList>
            <person name="Sariya L."/>
        </authorList>
    </citation>
    <scope>NUCLEOTIDE SEQUENCE [LARGE SCALE GENOMIC DNA]</scope>
    <source>
        <strain evidence="3 4">No. 12</strain>
    </source>
</reference>
<proteinExistence type="predicted"/>
<feature type="coiled-coil region" evidence="1">
    <location>
        <begin position="802"/>
        <end position="857"/>
    </location>
</feature>
<feature type="coiled-coil region" evidence="1">
    <location>
        <begin position="175"/>
        <end position="227"/>
    </location>
</feature>
<accession>A0ABX8CJH7</accession>
<gene>
    <name evidence="3" type="ORF">H9Q19_01305</name>
</gene>
<keyword evidence="2" id="KW-0812">Transmembrane</keyword>
<organism evidence="3 4">
    <name type="scientific">Chlamydia crocodili</name>
    <dbReference type="NCBI Taxonomy" id="2766982"/>
    <lineage>
        <taxon>Bacteria</taxon>
        <taxon>Pseudomonadati</taxon>
        <taxon>Chlamydiota</taxon>
        <taxon>Chlamydiia</taxon>
        <taxon>Chlamydiales</taxon>
        <taxon>Chlamydiaceae</taxon>
        <taxon>Chlamydia/Chlamydophila group</taxon>
        <taxon>Chlamydia</taxon>
    </lineage>
</organism>
<evidence type="ECO:0000256" key="1">
    <source>
        <dbReference type="SAM" id="Coils"/>
    </source>
</evidence>
<name>A0ABX8CJH7_9CHLA</name>
<keyword evidence="4" id="KW-1185">Reference proteome</keyword>
<feature type="coiled-coil region" evidence="1">
    <location>
        <begin position="521"/>
        <end position="594"/>
    </location>
</feature>
<evidence type="ECO:0000313" key="3">
    <source>
        <dbReference type="EMBL" id="QVE49332.1"/>
    </source>
</evidence>
<feature type="coiled-coil region" evidence="1">
    <location>
        <begin position="122"/>
        <end position="149"/>
    </location>
</feature>
<sequence length="857" mass="99400">MRCIPACLTPTSEGINQCLIETNSSKVCLVINLFSIFLSLLVFVAGITALVFFSVELGVIHSFILVMCVLAAVFFLVMSSYHLANRKHTIGLSDLHDQRLEQDRGQALAKVRGLDLENTRVVDEIQGELRSKQQQIEEMEVERQRMFTRHQEDAIRIRGFEEQGRLSEISNENERRAFESRIRDLEQAVSDAESQSKNRTSNLESALGELQEERIQLQSRITELETAIGISADQLYSTSTESQRQLAMKDEEIQKLQDLKLRVYEELQLVKTSLDVEEKNNGRIAKKFEKLRVQLEGERDELRIKCLNLEAKLVQLEISVSKEPNSSENIAQYQSRIEELSEVHRNAEEKINELQGKLQFKIEEISTIEKEIQQERQRHEEESSQLRQRLFEATSRIHGLERDLADAASERDSRIQAFRDKRSEYEKEIVALEKRCSNFENTICDLQREHILSSDEDGDRIGTYRALRAELKDEVAKLQKENKEKDEKVSQLQKQVILLSDDKTRVQRVAREQIALQVGRKKAVASELEDSKVEIRRLEEEVQRLEGGNGGTIADLQEEIQDLNQRILKGNTTIAKLENRNKQLEKTVQVYTNEKTMNLRSDPQRSSSLAYLEQERKKIRTLMSRDAKERVSMARRRIERLENLSKGSSLERDVCVLSEYSERRICYQRIFELESALFDLSRSTNSSATGRNRIESMRALRLQQYCDGDAELEARVREFNFPPNAPINSTALYELEQEIFDSREAKLFSLRESLEKSTERIFVLEGKIKELTELLRVYEETMSPDSIEKRSLTEQQEAQQVIQGLHHQLEDSRVQLEDYKTRLVETQNELLKMSAKMQSKDLALQIAEDKLKQFEDK</sequence>
<dbReference type="EMBL" id="CP060791">
    <property type="protein sequence ID" value="QVE49332.1"/>
    <property type="molecule type" value="Genomic_DNA"/>
</dbReference>
<feature type="transmembrane region" description="Helical" evidence="2">
    <location>
        <begin position="59"/>
        <end position="78"/>
    </location>
</feature>